<organism evidence="1 2">
    <name type="scientific">Sistotremastrum suecicum HHB10207 ss-3</name>
    <dbReference type="NCBI Taxonomy" id="1314776"/>
    <lineage>
        <taxon>Eukaryota</taxon>
        <taxon>Fungi</taxon>
        <taxon>Dikarya</taxon>
        <taxon>Basidiomycota</taxon>
        <taxon>Agaricomycotina</taxon>
        <taxon>Agaricomycetes</taxon>
        <taxon>Sistotremastrales</taxon>
        <taxon>Sistotremastraceae</taxon>
        <taxon>Sistotremastrum</taxon>
    </lineage>
</organism>
<dbReference type="InterPro" id="IPR032675">
    <property type="entry name" value="LRR_dom_sf"/>
</dbReference>
<gene>
    <name evidence="1" type="ORF">SISSUDRAFT_1123545</name>
</gene>
<dbReference type="AlphaFoldDB" id="A0A165XGH6"/>
<name>A0A165XGH6_9AGAM</name>
<proteinExistence type="predicted"/>
<protein>
    <recommendedName>
        <fullName evidence="3">F-box domain-containing protein</fullName>
    </recommendedName>
</protein>
<evidence type="ECO:0008006" key="3">
    <source>
        <dbReference type="Google" id="ProtNLM"/>
    </source>
</evidence>
<dbReference type="EMBL" id="KV428375">
    <property type="protein sequence ID" value="KZT32171.1"/>
    <property type="molecule type" value="Genomic_DNA"/>
</dbReference>
<dbReference type="Proteomes" id="UP000076798">
    <property type="component" value="Unassembled WGS sequence"/>
</dbReference>
<dbReference type="SUPFAM" id="SSF52047">
    <property type="entry name" value="RNI-like"/>
    <property type="match status" value="1"/>
</dbReference>
<accession>A0A165XGH6</accession>
<dbReference type="Gene3D" id="3.80.10.10">
    <property type="entry name" value="Ribonuclease Inhibitor"/>
    <property type="match status" value="1"/>
</dbReference>
<evidence type="ECO:0000313" key="2">
    <source>
        <dbReference type="Proteomes" id="UP000076798"/>
    </source>
</evidence>
<evidence type="ECO:0000313" key="1">
    <source>
        <dbReference type="EMBL" id="KZT32171.1"/>
    </source>
</evidence>
<keyword evidence="2" id="KW-1185">Reference proteome</keyword>
<reference evidence="1 2" key="1">
    <citation type="journal article" date="2016" name="Mol. Biol. Evol.">
        <title>Comparative Genomics of Early-Diverging Mushroom-Forming Fungi Provides Insights into the Origins of Lignocellulose Decay Capabilities.</title>
        <authorList>
            <person name="Nagy L.G."/>
            <person name="Riley R."/>
            <person name="Tritt A."/>
            <person name="Adam C."/>
            <person name="Daum C."/>
            <person name="Floudas D."/>
            <person name="Sun H."/>
            <person name="Yadav J.S."/>
            <person name="Pangilinan J."/>
            <person name="Larsson K.H."/>
            <person name="Matsuura K."/>
            <person name="Barry K."/>
            <person name="Labutti K."/>
            <person name="Kuo R."/>
            <person name="Ohm R.A."/>
            <person name="Bhattacharya S.S."/>
            <person name="Shirouzu T."/>
            <person name="Yoshinaga Y."/>
            <person name="Martin F.M."/>
            <person name="Grigoriev I.V."/>
            <person name="Hibbett D.S."/>
        </authorList>
    </citation>
    <scope>NUCLEOTIDE SEQUENCE [LARGE SCALE GENOMIC DNA]</scope>
    <source>
        <strain evidence="1 2">HHB10207 ss-3</strain>
    </source>
</reference>
<sequence length="465" mass="52257">MPFSSLTEDCLLRIIHCVLEEAWFREEHDKIAELALTLASINHKLRALALSTPIIWSKIRVNWPSRIRDEFLQWSGSEAFMYLDTKKALENRPNDVDWALGEWPGIIGSNVHALKGLDLTIHNTKWSDVLSPVMRLPAPNLEVLKVNCQAYLVDARENLFGDQAPHLRIIEIHSSRFWKLSSLSSLSSATMTICRDNYRQLLAELERLPSLQIIHLVATRHEDAIPSSLQHIRFSSCRELRIEGMTTSALHRLLTALRLPLSPRLHIEEVMLKSSLTSPRPTNSTPVRALQMSDTSINATGLYFALHPRRIILKVHGASISTFEADWGSVTTKDNNSANNTLDVVASMLTSLASVPGFQPTHLSVHNNIDPKKPSSTPLKAMSMSTLLERVFKKYPSITDLELTGRVHESISIIAGRSHFPKLKRVDAITVFKGNSSNAGLVQDITAITRRGEPVLKFRQWTSRT</sequence>